<evidence type="ECO:0000313" key="1">
    <source>
        <dbReference type="EMBL" id="CDQ08557.1"/>
    </source>
</evidence>
<dbReference type="PROSITE" id="PS51257">
    <property type="entry name" value="PROKAR_LIPOPROTEIN"/>
    <property type="match status" value="1"/>
</dbReference>
<gene>
    <name evidence="1" type="primary">Bm14340</name>
    <name evidence="1" type="ORF">BM_Bm14340</name>
</gene>
<sequence length="56" mass="6461">MFSISFKILPSLSLSLSLSLFLLLSCDSILIRVNNAFIRTSLEKIQKKKKKKQYNL</sequence>
<dbReference type="EMBL" id="LN860894">
    <property type="protein sequence ID" value="CDQ08557.1"/>
    <property type="molecule type" value="Genomic_DNA"/>
</dbReference>
<dbReference type="AlphaFoldDB" id="A0A1I9GCL5"/>
<protein>
    <submittedName>
        <fullName evidence="1">Bm14340</fullName>
    </submittedName>
</protein>
<reference evidence="1" key="2">
    <citation type="submission" date="2012-12" db="EMBL/GenBank/DDBJ databases">
        <authorList>
            <consortium name="WormBase Consortium"/>
            <person name="Ghedin E."/>
            <person name="Paulini M."/>
        </authorList>
    </citation>
    <scope>NUCLEOTIDE SEQUENCE</scope>
    <source>
        <strain evidence="1">FR3</strain>
    </source>
</reference>
<name>A0A1I9GCL5_BRUMA</name>
<reference evidence="1" key="1">
    <citation type="journal article" date="2007" name="Science">
        <title>Draft genome of the filarial nematode parasite Brugia malayi.</title>
        <authorList>
            <person name="Ghedin E."/>
            <person name="Wang S."/>
            <person name="Spiro D."/>
            <person name="Caler E."/>
            <person name="Zhao Q."/>
            <person name="Crabtree J."/>
            <person name="Allen J.E."/>
            <person name="Delcher A.L."/>
            <person name="Guiliano D.B."/>
            <person name="Miranda-Saavedra D."/>
            <person name="Angiuoli S.V."/>
            <person name="Creasy T."/>
            <person name="Amedeo P."/>
            <person name="Haas B."/>
            <person name="El-Sayed N.M."/>
            <person name="Wortman J.R."/>
            <person name="Feldblyum T."/>
            <person name="Tallon L."/>
            <person name="Schatz M."/>
            <person name="Shumway M."/>
            <person name="Koo H."/>
            <person name="Salzberg S.L."/>
            <person name="Schobel S."/>
            <person name="Pertea M."/>
            <person name="Pop M."/>
            <person name="White O."/>
            <person name="Barton G.J."/>
            <person name="Carlow C.K."/>
            <person name="Crawford M.J."/>
            <person name="Daub J."/>
            <person name="Dimmic M.W."/>
            <person name="Estes C.F."/>
            <person name="Foster J.M."/>
            <person name="Ganatra M."/>
            <person name="Gregory W.F."/>
            <person name="Johnson N.M."/>
            <person name="Jin J."/>
            <person name="Komuniecki R."/>
            <person name="Korf I."/>
            <person name="Kumar S."/>
            <person name="Laney S."/>
            <person name="Li B.W."/>
            <person name="Li W."/>
            <person name="Lindblom T.H."/>
            <person name="Lustigman S."/>
            <person name="Ma D."/>
            <person name="Maina C.V."/>
            <person name="Martin D.M."/>
            <person name="McCarter J.P."/>
            <person name="McReynolds L."/>
            <person name="Mitreva M."/>
            <person name="Nutman T.B."/>
            <person name="Parkinson J."/>
            <person name="Peregrin-Alvarez J.M."/>
            <person name="Poole C."/>
            <person name="Ren Q."/>
            <person name="Saunders L."/>
            <person name="Sluder A.E."/>
            <person name="Smith K."/>
            <person name="Stanke M."/>
            <person name="Unnasch T.R."/>
            <person name="Ware J."/>
            <person name="Wei A.D."/>
            <person name="Weil G."/>
            <person name="Williams D.J."/>
            <person name="Zhang Y."/>
            <person name="Williams S.A."/>
            <person name="Fraser-Liggett C."/>
            <person name="Slatko B."/>
            <person name="Blaxter M.L."/>
            <person name="Scott A.L."/>
        </authorList>
    </citation>
    <scope>NUCLEOTIDE SEQUENCE</scope>
    <source>
        <strain evidence="1">FR3</strain>
    </source>
</reference>
<accession>A0A1I9GCL5</accession>
<organism evidence="1">
    <name type="scientific">Brugia malayi</name>
    <name type="common">Filarial nematode worm</name>
    <dbReference type="NCBI Taxonomy" id="6279"/>
    <lineage>
        <taxon>Eukaryota</taxon>
        <taxon>Metazoa</taxon>
        <taxon>Ecdysozoa</taxon>
        <taxon>Nematoda</taxon>
        <taxon>Chromadorea</taxon>
        <taxon>Rhabditida</taxon>
        <taxon>Spirurina</taxon>
        <taxon>Spiruromorpha</taxon>
        <taxon>Filarioidea</taxon>
        <taxon>Onchocercidae</taxon>
        <taxon>Brugia</taxon>
    </lineage>
</organism>
<proteinExistence type="predicted"/>